<protein>
    <submittedName>
        <fullName evidence="7">Acetylornithine deacetylase</fullName>
    </submittedName>
</protein>
<evidence type="ECO:0000313" key="8">
    <source>
        <dbReference type="Proteomes" id="UP000295499"/>
    </source>
</evidence>
<evidence type="ECO:0000313" key="7">
    <source>
        <dbReference type="EMBL" id="TDO20054.1"/>
    </source>
</evidence>
<name>A0A4R6IDN5_9SPHI</name>
<evidence type="ECO:0000256" key="2">
    <source>
        <dbReference type="ARBA" id="ARBA00022723"/>
    </source>
</evidence>
<dbReference type="RefSeq" id="WP_133558312.1">
    <property type="nucleotide sequence ID" value="NZ_SNWM01000005.1"/>
</dbReference>
<dbReference type="InterPro" id="IPR036264">
    <property type="entry name" value="Bact_exopeptidase_dim_dom"/>
</dbReference>
<evidence type="ECO:0000256" key="4">
    <source>
        <dbReference type="ARBA" id="ARBA00022833"/>
    </source>
</evidence>
<evidence type="ECO:0000256" key="1">
    <source>
        <dbReference type="ARBA" id="ARBA00001947"/>
    </source>
</evidence>
<dbReference type="AlphaFoldDB" id="A0A4R6IDN5"/>
<dbReference type="Pfam" id="PF07687">
    <property type="entry name" value="M20_dimer"/>
    <property type="match status" value="1"/>
</dbReference>
<sequence>MNVIYKLSIALLEQLISIPSFSGEEQKTADVIDQFLIKHNVHTIKKYNNVWAYNKYFDPEKPIILLNSHHDTVKPNPQYTRDPFLPFTEGGKLYGLGSNDAGGPLVSLIGTFLHFFDRQDLSYNLCLASTAEEETSGERGIKCILNDLMPISCAIVGEPTNMQIAIAEKGSMVLDCVSTGRAGHAARTEGDNAIYKAIKDINWFSSYPFPIEEGQPAPVKMTVTQIKAGIQHNIVPGECSFTVDIRFDHSYTQKEILNTIANHTFCDTTVRPNVMTPSAIDILHPLVQAGLTLGCKTYLSPTSSDQGWLDMPSIKMGPGESARSHMANEYIYLEEISEGIKTYIDLLEAITLS</sequence>
<comment type="cofactor">
    <cofactor evidence="1">
        <name>Zn(2+)</name>
        <dbReference type="ChEBI" id="CHEBI:29105"/>
    </cofactor>
</comment>
<dbReference type="GO" id="GO:0008777">
    <property type="term" value="F:acetylornithine deacetylase activity"/>
    <property type="evidence" value="ECO:0007669"/>
    <property type="project" value="TreeGrafter"/>
</dbReference>
<dbReference type="GO" id="GO:0006526">
    <property type="term" value="P:L-arginine biosynthetic process"/>
    <property type="evidence" value="ECO:0007669"/>
    <property type="project" value="TreeGrafter"/>
</dbReference>
<dbReference type="PANTHER" id="PTHR43808">
    <property type="entry name" value="ACETYLORNITHINE DEACETYLASE"/>
    <property type="match status" value="1"/>
</dbReference>
<feature type="domain" description="Peptidase M20 dimerisation" evidence="6">
    <location>
        <begin position="166"/>
        <end position="263"/>
    </location>
</feature>
<keyword evidence="4" id="KW-0862">Zinc</keyword>
<comment type="caution">
    <text evidence="7">The sequence shown here is derived from an EMBL/GenBank/DDBJ whole genome shotgun (WGS) entry which is preliminary data.</text>
</comment>
<evidence type="ECO:0000256" key="5">
    <source>
        <dbReference type="ARBA" id="ARBA00023285"/>
    </source>
</evidence>
<keyword evidence="8" id="KW-1185">Reference proteome</keyword>
<dbReference type="Proteomes" id="UP000295499">
    <property type="component" value="Unassembled WGS sequence"/>
</dbReference>
<evidence type="ECO:0000259" key="6">
    <source>
        <dbReference type="Pfam" id="PF07687"/>
    </source>
</evidence>
<dbReference type="PANTHER" id="PTHR43808:SF31">
    <property type="entry name" value="N-ACETYL-L-CITRULLINE DEACETYLASE"/>
    <property type="match status" value="1"/>
</dbReference>
<evidence type="ECO:0000256" key="3">
    <source>
        <dbReference type="ARBA" id="ARBA00022801"/>
    </source>
</evidence>
<keyword evidence="5" id="KW-0170">Cobalt</keyword>
<dbReference type="InterPro" id="IPR001261">
    <property type="entry name" value="ArgE/DapE_CS"/>
</dbReference>
<dbReference type="InterPro" id="IPR050072">
    <property type="entry name" value="Peptidase_M20A"/>
</dbReference>
<dbReference type="GO" id="GO:0046872">
    <property type="term" value="F:metal ion binding"/>
    <property type="evidence" value="ECO:0007669"/>
    <property type="project" value="UniProtKB-KW"/>
</dbReference>
<dbReference type="SUPFAM" id="SSF55031">
    <property type="entry name" value="Bacterial exopeptidase dimerisation domain"/>
    <property type="match status" value="1"/>
</dbReference>
<proteinExistence type="predicted"/>
<accession>A0A4R6IDN5</accession>
<keyword evidence="3" id="KW-0378">Hydrolase</keyword>
<dbReference type="EMBL" id="SNWM01000005">
    <property type="protein sequence ID" value="TDO20054.1"/>
    <property type="molecule type" value="Genomic_DNA"/>
</dbReference>
<organism evidence="7 8">
    <name type="scientific">Pedobacter duraquae</name>
    <dbReference type="NCBI Taxonomy" id="425511"/>
    <lineage>
        <taxon>Bacteria</taxon>
        <taxon>Pseudomonadati</taxon>
        <taxon>Bacteroidota</taxon>
        <taxon>Sphingobacteriia</taxon>
        <taxon>Sphingobacteriales</taxon>
        <taxon>Sphingobacteriaceae</taxon>
        <taxon>Pedobacter</taxon>
    </lineage>
</organism>
<gene>
    <name evidence="7" type="ORF">CLV32_3813</name>
</gene>
<reference evidence="7 8" key="1">
    <citation type="submission" date="2019-03" db="EMBL/GenBank/DDBJ databases">
        <title>Genomic Encyclopedia of Archaeal and Bacterial Type Strains, Phase II (KMG-II): from individual species to whole genera.</title>
        <authorList>
            <person name="Goeker M."/>
        </authorList>
    </citation>
    <scope>NUCLEOTIDE SEQUENCE [LARGE SCALE GENOMIC DNA]</scope>
    <source>
        <strain evidence="7 8">DSM 19034</strain>
    </source>
</reference>
<dbReference type="OrthoDB" id="9792335at2"/>
<dbReference type="Pfam" id="PF01546">
    <property type="entry name" value="Peptidase_M20"/>
    <property type="match status" value="1"/>
</dbReference>
<dbReference type="Gene3D" id="3.40.630.10">
    <property type="entry name" value="Zn peptidases"/>
    <property type="match status" value="1"/>
</dbReference>
<dbReference type="InterPro" id="IPR002933">
    <property type="entry name" value="Peptidase_M20"/>
</dbReference>
<dbReference type="SUPFAM" id="SSF53187">
    <property type="entry name" value="Zn-dependent exopeptidases"/>
    <property type="match status" value="1"/>
</dbReference>
<keyword evidence="2" id="KW-0479">Metal-binding</keyword>
<dbReference type="PROSITE" id="PS00758">
    <property type="entry name" value="ARGE_DAPE_CPG2_1"/>
    <property type="match status" value="1"/>
</dbReference>
<dbReference type="Gene3D" id="3.30.70.360">
    <property type="match status" value="1"/>
</dbReference>
<dbReference type="InterPro" id="IPR011650">
    <property type="entry name" value="Peptidase_M20_dimer"/>
</dbReference>